<feature type="compositionally biased region" description="Basic and acidic residues" evidence="1">
    <location>
        <begin position="253"/>
        <end position="262"/>
    </location>
</feature>
<feature type="compositionally biased region" description="Polar residues" evidence="1">
    <location>
        <begin position="82"/>
        <end position="93"/>
    </location>
</feature>
<accession>T5AJ94</accession>
<reference evidence="2 3" key="1">
    <citation type="journal article" date="2013" name="Chin. Sci. Bull.">
        <title>Genome survey uncovers the secrets of sex and lifestyle in caterpillar fungus.</title>
        <authorList>
            <person name="Hu X."/>
            <person name="Zhang Y."/>
            <person name="Xiao G."/>
            <person name="Zheng P."/>
            <person name="Xia Y."/>
            <person name="Zhang X."/>
            <person name="St Leger R.J."/>
            <person name="Liu X."/>
            <person name="Wang C."/>
        </authorList>
    </citation>
    <scope>NUCLEOTIDE SEQUENCE [LARGE SCALE GENOMIC DNA]</scope>
    <source>
        <strain evidence="3">Co18 / CGMCC 3.14243</strain>
        <tissue evidence="2">Fruit-body</tissue>
    </source>
</reference>
<proteinExistence type="predicted"/>
<name>T5AJ94_OPHSC</name>
<dbReference type="OrthoDB" id="4755921at2759"/>
<evidence type="ECO:0000256" key="1">
    <source>
        <dbReference type="SAM" id="MobiDB-lite"/>
    </source>
</evidence>
<evidence type="ECO:0000313" key="3">
    <source>
        <dbReference type="Proteomes" id="UP000019374"/>
    </source>
</evidence>
<dbReference type="Proteomes" id="UP000019374">
    <property type="component" value="Unassembled WGS sequence"/>
</dbReference>
<feature type="compositionally biased region" description="Polar residues" evidence="1">
    <location>
        <begin position="378"/>
        <end position="388"/>
    </location>
</feature>
<organism evidence="2 3">
    <name type="scientific">Ophiocordyceps sinensis (strain Co18 / CGMCC 3.14243)</name>
    <name type="common">Yarsagumba caterpillar fungus</name>
    <name type="synonym">Hirsutella sinensis</name>
    <dbReference type="NCBI Taxonomy" id="911162"/>
    <lineage>
        <taxon>Eukaryota</taxon>
        <taxon>Fungi</taxon>
        <taxon>Dikarya</taxon>
        <taxon>Ascomycota</taxon>
        <taxon>Pezizomycotina</taxon>
        <taxon>Sordariomycetes</taxon>
        <taxon>Hypocreomycetidae</taxon>
        <taxon>Hypocreales</taxon>
        <taxon>Ophiocordycipitaceae</taxon>
        <taxon>Ophiocordyceps</taxon>
    </lineage>
</organism>
<dbReference type="AlphaFoldDB" id="T5AJ94"/>
<feature type="region of interest" description="Disordered" evidence="1">
    <location>
        <begin position="1"/>
        <end position="104"/>
    </location>
</feature>
<dbReference type="EMBL" id="KE652409">
    <property type="protein sequence ID" value="EQL01832.1"/>
    <property type="molecule type" value="Genomic_DNA"/>
</dbReference>
<dbReference type="HOGENOM" id="CLU_428991_0_0_1"/>
<feature type="compositionally biased region" description="Basic and acidic residues" evidence="1">
    <location>
        <begin position="33"/>
        <end position="50"/>
    </location>
</feature>
<gene>
    <name evidence="2" type="ORF">OCS_02452</name>
</gene>
<protein>
    <submittedName>
        <fullName evidence="2">Uncharacterized protein</fullName>
    </submittedName>
</protein>
<feature type="region of interest" description="Disordered" evidence="1">
    <location>
        <begin position="346"/>
        <end position="410"/>
    </location>
</feature>
<evidence type="ECO:0000313" key="2">
    <source>
        <dbReference type="EMBL" id="EQL01832.1"/>
    </source>
</evidence>
<sequence>MTLKSLPAGGGCPKPTHRSATKGPKPGNAAPSTKKDGPEEQRVAAKRREVINNTNWRLRQRSTSSSVLDLGGPDTADLDNTRAWTGSSTSGESSRIEPDNVNNRKISVSDRQFNARRQSNSMSSGSYDDCDYGLERPNAAKDSVILCTVLKEEILDSSLGTRLFEVALHDSTQASSLTWSPSLATLHPADALDQEPNLGDKYQPAPMYLTRKQGIDDTRVPLTTGHRKPSQAAVTGPEKKRSKSVRGTVDHYTSNEDRQRASLDAKHVAFQKMLGKLKKKDSASQPPLRSTKDSGYAAGLGSEAALPQASFIKTLTRVPLSTTPERRVQKRLTASDTAMLYYANGPRRSQAESSEGSGIADVGSVALSTTRERRDLTASDSALPNYRSNGPRRRQAESSEDSGIADVGIAKGHNLNPKAREFLSFVPGPEKAVEQHTLDPLLLASEGNQDSSKGIISGVGAWTAPQPANCAAPFQQMPLIYVMPPFSLEPMGALGQHQTPQIPPWLGASSNGPGLAANIAANFPPRLDDCLYPKGPQPTPSWSGGGNGQAQPIGPLCPMPPTQMEQFPTPAVQMGPPMGLPARPLPVPKPKLPNAGGQQAYEAYIEQRKAMEPGYAIECRLRQQRRAKRPPNHPVACF</sequence>
<feature type="region of interest" description="Disordered" evidence="1">
    <location>
        <begin position="219"/>
        <end position="262"/>
    </location>
</feature>
<feature type="region of interest" description="Disordered" evidence="1">
    <location>
        <begin position="276"/>
        <end position="296"/>
    </location>
</feature>
<dbReference type="eggNOG" id="ENOG502T4A5">
    <property type="taxonomic scope" value="Eukaryota"/>
</dbReference>
<feature type="compositionally biased region" description="Polar residues" evidence="1">
    <location>
        <begin position="51"/>
        <end position="67"/>
    </location>
</feature>